<protein>
    <submittedName>
        <fullName evidence="2">Uncharacterized protein</fullName>
    </submittedName>
</protein>
<evidence type="ECO:0000313" key="2">
    <source>
        <dbReference type="EMBL" id="AYO15263.1"/>
    </source>
</evidence>
<evidence type="ECO:0000313" key="1">
    <source>
        <dbReference type="EMBL" id="AYO14389.1"/>
    </source>
</evidence>
<dbReference type="EMBL" id="CP033137">
    <property type="protein sequence ID" value="AYO15263.1"/>
    <property type="molecule type" value="Genomic_DNA"/>
</dbReference>
<dbReference type="EMBL" id="CP033137">
    <property type="protein sequence ID" value="AYO14389.1"/>
    <property type="molecule type" value="Genomic_DNA"/>
</dbReference>
<name>A0ABM6ZI43_9VIBR</name>
<keyword evidence="3" id="KW-1185">Reference proteome</keyword>
<dbReference type="RefSeq" id="WP_122044978.1">
    <property type="nucleotide sequence ID" value="NZ_CP033137.1"/>
</dbReference>
<accession>A0ABM6ZI43</accession>
<proteinExistence type="predicted"/>
<gene>
    <name evidence="1" type="ORF">D0812_08220</name>
    <name evidence="2" type="ORF">D0812_12885</name>
</gene>
<sequence>MSLAEQVVVLGGSWVEQRKQMGRSEILVCERPLSLDKEAVRAEIGDQKPFDIYQVKDGIGTLMKALRIGHSLIVWELAHD</sequence>
<dbReference type="Proteomes" id="UP000272136">
    <property type="component" value="Chromosome 1"/>
</dbReference>
<reference evidence="2 3" key="1">
    <citation type="submission" date="2018-10" db="EMBL/GenBank/DDBJ databases">
        <title>Whole Genome of Vibrio owensii strain 170502, isolated from Acute Hepatopancreatic Necrosis Disease (AHPND) shrimp.</title>
        <authorList>
            <person name="Yan M."/>
            <person name="Wang X."/>
            <person name="Wang Y."/>
        </authorList>
    </citation>
    <scope>NUCLEOTIDE SEQUENCE [LARGE SCALE GENOMIC DNA]</scope>
    <source>
        <strain evidence="2 3">1700302</strain>
    </source>
</reference>
<organism evidence="2 3">
    <name type="scientific">Vibrio owensii</name>
    <dbReference type="NCBI Taxonomy" id="696485"/>
    <lineage>
        <taxon>Bacteria</taxon>
        <taxon>Pseudomonadati</taxon>
        <taxon>Pseudomonadota</taxon>
        <taxon>Gammaproteobacteria</taxon>
        <taxon>Vibrionales</taxon>
        <taxon>Vibrionaceae</taxon>
        <taxon>Vibrio</taxon>
    </lineage>
</organism>
<evidence type="ECO:0000313" key="3">
    <source>
        <dbReference type="Proteomes" id="UP000272136"/>
    </source>
</evidence>